<evidence type="ECO:0000256" key="3">
    <source>
        <dbReference type="ARBA" id="ARBA00022898"/>
    </source>
</evidence>
<dbReference type="Gene3D" id="3.90.1380.10">
    <property type="entry name" value="Threonine synthase, N-terminal domain"/>
    <property type="match status" value="1"/>
</dbReference>
<feature type="domain" description="Threonine synthase N-terminal" evidence="7">
    <location>
        <begin position="5"/>
        <end position="81"/>
    </location>
</feature>
<name>A0A0R1LSK9_9LACO</name>
<dbReference type="InterPro" id="IPR036052">
    <property type="entry name" value="TrpB-like_PALP_sf"/>
</dbReference>
<dbReference type="PANTHER" id="PTHR43515">
    <property type="entry name" value="THREONINE SYNTHASE-LIKE 1"/>
    <property type="match status" value="1"/>
</dbReference>
<dbReference type="AlphaFoldDB" id="A0A0R1LSK9"/>
<dbReference type="NCBIfam" id="TIGR00260">
    <property type="entry name" value="thrC"/>
    <property type="match status" value="1"/>
</dbReference>
<comment type="caution">
    <text evidence="8">The sequence shown here is derived from an EMBL/GenBank/DDBJ whole genome shotgun (WGS) entry which is preliminary data.</text>
</comment>
<evidence type="ECO:0000259" key="7">
    <source>
        <dbReference type="Pfam" id="PF14821"/>
    </source>
</evidence>
<dbReference type="GO" id="GO:0009088">
    <property type="term" value="P:threonine biosynthetic process"/>
    <property type="evidence" value="ECO:0007669"/>
    <property type="project" value="UniProtKB-UniRule"/>
</dbReference>
<feature type="modified residue" description="N6-(pyridoxal phosphate)lysine" evidence="5">
    <location>
        <position position="113"/>
    </location>
</feature>
<dbReference type="RefSeq" id="WP_056947309.1">
    <property type="nucleotide sequence ID" value="NZ_AZEE01000027.1"/>
</dbReference>
<evidence type="ECO:0000256" key="2">
    <source>
        <dbReference type="ARBA" id="ARBA00005517"/>
    </source>
</evidence>
<dbReference type="GO" id="GO:0005737">
    <property type="term" value="C:cytoplasm"/>
    <property type="evidence" value="ECO:0007669"/>
    <property type="project" value="TreeGrafter"/>
</dbReference>
<dbReference type="Pfam" id="PF00291">
    <property type="entry name" value="PALP"/>
    <property type="match status" value="1"/>
</dbReference>
<keyword evidence="3 5" id="KW-0663">Pyridoxal phosphate</keyword>
<evidence type="ECO:0000256" key="5">
    <source>
        <dbReference type="PIRSR" id="PIRSR604450-51"/>
    </source>
</evidence>
<gene>
    <name evidence="8" type="ORF">FD04_GL000546</name>
</gene>
<dbReference type="InterPro" id="IPR001926">
    <property type="entry name" value="TrpB-like_PALP"/>
</dbReference>
<dbReference type="PANTHER" id="PTHR43515:SF1">
    <property type="entry name" value="THREONINE SYNTHASE-LIKE 1"/>
    <property type="match status" value="1"/>
</dbReference>
<reference evidence="8 9" key="1">
    <citation type="journal article" date="2015" name="Genome Announc.">
        <title>Expanding the biotechnology potential of lactobacilli through comparative genomics of 213 strains and associated genera.</title>
        <authorList>
            <person name="Sun Z."/>
            <person name="Harris H.M."/>
            <person name="McCann A."/>
            <person name="Guo C."/>
            <person name="Argimon S."/>
            <person name="Zhang W."/>
            <person name="Yang X."/>
            <person name="Jeffery I.B."/>
            <person name="Cooney J.C."/>
            <person name="Kagawa T.F."/>
            <person name="Liu W."/>
            <person name="Song Y."/>
            <person name="Salvetti E."/>
            <person name="Wrobel A."/>
            <person name="Rasinkangas P."/>
            <person name="Parkhill J."/>
            <person name="Rea M.C."/>
            <person name="O'Sullivan O."/>
            <person name="Ritari J."/>
            <person name="Douillard F.P."/>
            <person name="Paul Ross R."/>
            <person name="Yang R."/>
            <person name="Briner A.E."/>
            <person name="Felis G.E."/>
            <person name="de Vos W.M."/>
            <person name="Barrangou R."/>
            <person name="Klaenhammer T.R."/>
            <person name="Caufield P.W."/>
            <person name="Cui Y."/>
            <person name="Zhang H."/>
            <person name="O'Toole P.W."/>
        </authorList>
    </citation>
    <scope>NUCLEOTIDE SEQUENCE [LARGE SCALE GENOMIC DNA]</scope>
    <source>
        <strain evidence="8 9">DSM 19909</strain>
    </source>
</reference>
<dbReference type="CDD" id="cd01560">
    <property type="entry name" value="Thr-synth_2"/>
    <property type="match status" value="1"/>
</dbReference>
<organism evidence="8 9">
    <name type="scientific">Secundilactobacillus odoratitofui DSM 19909 = JCM 15043</name>
    <dbReference type="NCBI Taxonomy" id="1423776"/>
    <lineage>
        <taxon>Bacteria</taxon>
        <taxon>Bacillati</taxon>
        <taxon>Bacillota</taxon>
        <taxon>Bacilli</taxon>
        <taxon>Lactobacillales</taxon>
        <taxon>Lactobacillaceae</taxon>
        <taxon>Secundilactobacillus</taxon>
    </lineage>
</organism>
<evidence type="ECO:0000256" key="4">
    <source>
        <dbReference type="NCBIfam" id="TIGR00260"/>
    </source>
</evidence>
<dbReference type="InterPro" id="IPR037158">
    <property type="entry name" value="Thr_synth_N_sf"/>
</dbReference>
<protein>
    <recommendedName>
        <fullName evidence="4">Threonine synthase</fullName>
        <ecNumber evidence="4">4.2.3.1</ecNumber>
    </recommendedName>
</protein>
<dbReference type="SUPFAM" id="SSF53686">
    <property type="entry name" value="Tryptophan synthase beta subunit-like PLP-dependent enzymes"/>
    <property type="match status" value="1"/>
</dbReference>
<feature type="domain" description="Tryptophan synthase beta chain-like PALP" evidence="6">
    <location>
        <begin position="102"/>
        <end position="353"/>
    </location>
</feature>
<dbReference type="OrthoDB" id="9763107at2"/>
<dbReference type="InterPro" id="IPR004450">
    <property type="entry name" value="Thr_synthase-like"/>
</dbReference>
<proteinExistence type="inferred from homology"/>
<evidence type="ECO:0000259" key="6">
    <source>
        <dbReference type="Pfam" id="PF00291"/>
    </source>
</evidence>
<keyword evidence="9" id="KW-1185">Reference proteome</keyword>
<dbReference type="EMBL" id="AZEE01000027">
    <property type="protein sequence ID" value="KRK98805.1"/>
    <property type="molecule type" value="Genomic_DNA"/>
</dbReference>
<evidence type="ECO:0000313" key="8">
    <source>
        <dbReference type="EMBL" id="KRK98805.1"/>
    </source>
</evidence>
<dbReference type="GO" id="GO:0004795">
    <property type="term" value="F:threonine synthase activity"/>
    <property type="evidence" value="ECO:0007669"/>
    <property type="project" value="UniProtKB-UniRule"/>
</dbReference>
<sequence length="498" mass="54609">MTLLYRSTRGTQADALTASAAILQGLSPDGGLYVPTQAPQLDLDLTQLPELSYQEVAFKVLKAFLTDFTDDEIRDCVNAAYDDKFDDPLIAPVSHHGDDFYLELFHGATIAFKDLALSILPHLMTTAAKKNHFNKEIVILTATSGDTGKAAMAGFADVPGTKIIVFYPSQGVSAIQKQQMITQVGENTYVVAINGNFDQAQTNVKTIFNDQDFLAELAENGYQFSSANSINIGRLVPQVAYYFYAYGQLVKQGAIKNGDKINFSVPTGNFGDILAGYYAKNLGLPVNQLICASNQNNVLTDFFETGYYDRVRPFFTTTSPSMDILVSSNLERLIFHATGDDADQTAAYMHDLETTGHYQIKPDELKQLQNTFSAGFATADADREAIAKVYQSTQFAIDPHTAIAKAVADAYREKTDDQHPMVIVSTASPYKFPNAVLTAIEGQEVTADGLAAVAQLQDHIHVPLPQAIQTLFDAQVRHTMMVQPDEMHQAITKILKID</sequence>
<evidence type="ECO:0000256" key="1">
    <source>
        <dbReference type="ARBA" id="ARBA00001933"/>
    </source>
</evidence>
<dbReference type="Gene3D" id="3.40.50.1100">
    <property type="match status" value="2"/>
</dbReference>
<dbReference type="EC" id="4.2.3.1" evidence="4"/>
<dbReference type="Proteomes" id="UP000051160">
    <property type="component" value="Unassembled WGS sequence"/>
</dbReference>
<dbReference type="PATRIC" id="fig|1423776.4.peg.550"/>
<accession>A0A0R1LSK9</accession>
<dbReference type="STRING" id="1423776.FD04_GL000546"/>
<dbReference type="InterPro" id="IPR029144">
    <property type="entry name" value="Thr_synth_N"/>
</dbReference>
<dbReference type="Pfam" id="PF24857">
    <property type="entry name" value="THR4_C"/>
    <property type="match status" value="1"/>
</dbReference>
<comment type="cofactor">
    <cofactor evidence="1 5">
        <name>pyridoxal 5'-phosphate</name>
        <dbReference type="ChEBI" id="CHEBI:597326"/>
    </cofactor>
</comment>
<evidence type="ECO:0000313" key="9">
    <source>
        <dbReference type="Proteomes" id="UP000051160"/>
    </source>
</evidence>
<comment type="similarity">
    <text evidence="2">Belongs to the threonine synthase family.</text>
</comment>
<dbReference type="Pfam" id="PF14821">
    <property type="entry name" value="Thr_synth_N"/>
    <property type="match status" value="1"/>
</dbReference>